<organism evidence="4">
    <name type="scientific">Candidatus Kentrum sp. DK</name>
    <dbReference type="NCBI Taxonomy" id="2126562"/>
    <lineage>
        <taxon>Bacteria</taxon>
        <taxon>Pseudomonadati</taxon>
        <taxon>Pseudomonadota</taxon>
        <taxon>Gammaproteobacteria</taxon>
        <taxon>Candidatus Kentrum</taxon>
    </lineage>
</organism>
<evidence type="ECO:0008006" key="5">
    <source>
        <dbReference type="Google" id="ProtNLM"/>
    </source>
</evidence>
<protein>
    <recommendedName>
        <fullName evidence="5">MotA/TolQ/ExbB proton channel family protein</fullName>
    </recommendedName>
</protein>
<evidence type="ECO:0000313" key="4">
    <source>
        <dbReference type="EMBL" id="VFJ44839.1"/>
    </source>
</evidence>
<sequence>MKPVERFFKGTGFVVPALFAAVIAILLLEMLLHIARPNATQSDTSLAEPARKSLPPEQKPGPRQPAAPGEIGIPVTGGECRNGFFLLFPARGGGVTCAANPAGNPIYLGPPDGEWFAATGGVPEIRDGDPVDDGLCDCLNALPAFARKADTPWKPPVEQAVYRGTRLPITKWVCGDPCLKLHDAGEIGEVRDTKESTVREVTQTRTEALIGQWLPGWRWVFDTQRTVLWIYLGLVGLMGLRFWLSLRLLALPRQKRTHFLVTSHVLSELTVNLPVVLGVVGTLIAIAYAVQDKFQGGPSVFVETFSGSFHIAVVTTICGGLVHACCFLLSAIDHWIVGKAES</sequence>
<evidence type="ECO:0000313" key="3">
    <source>
        <dbReference type="EMBL" id="VFJ44691.1"/>
    </source>
</evidence>
<keyword evidence="2" id="KW-0472">Membrane</keyword>
<reference evidence="4" key="1">
    <citation type="submission" date="2019-02" db="EMBL/GenBank/DDBJ databases">
        <authorList>
            <person name="Gruber-Vodicka R. H."/>
            <person name="Seah K. B. B."/>
        </authorList>
    </citation>
    <scope>NUCLEOTIDE SEQUENCE</scope>
    <source>
        <strain evidence="3">BECK_DK161</strain>
        <strain evidence="4">BECK_DK47</strain>
    </source>
</reference>
<evidence type="ECO:0000256" key="2">
    <source>
        <dbReference type="SAM" id="Phobius"/>
    </source>
</evidence>
<dbReference type="EMBL" id="CAADEY010000009">
    <property type="protein sequence ID" value="VFJ44691.1"/>
    <property type="molecule type" value="Genomic_DNA"/>
</dbReference>
<feature type="transmembrane region" description="Helical" evidence="2">
    <location>
        <begin position="271"/>
        <end position="290"/>
    </location>
</feature>
<name>A0A450RZX2_9GAMM</name>
<dbReference type="AlphaFoldDB" id="A0A450RZX2"/>
<evidence type="ECO:0000256" key="1">
    <source>
        <dbReference type="SAM" id="MobiDB-lite"/>
    </source>
</evidence>
<feature type="transmembrane region" description="Helical" evidence="2">
    <location>
        <begin position="12"/>
        <end position="35"/>
    </location>
</feature>
<proteinExistence type="predicted"/>
<keyword evidence="2" id="KW-0812">Transmembrane</keyword>
<dbReference type="EMBL" id="CAADEX010000008">
    <property type="protein sequence ID" value="VFJ44839.1"/>
    <property type="molecule type" value="Genomic_DNA"/>
</dbReference>
<feature type="transmembrane region" description="Helical" evidence="2">
    <location>
        <begin position="310"/>
        <end position="332"/>
    </location>
</feature>
<gene>
    <name evidence="4" type="ORF">BECKDK2373B_GA0170837_100824</name>
    <name evidence="3" type="ORF">BECKDK2373C_GA0170839_100914</name>
</gene>
<accession>A0A450RZX2</accession>
<keyword evidence="2" id="KW-1133">Transmembrane helix</keyword>
<feature type="region of interest" description="Disordered" evidence="1">
    <location>
        <begin position="41"/>
        <end position="72"/>
    </location>
</feature>
<feature type="transmembrane region" description="Helical" evidence="2">
    <location>
        <begin position="228"/>
        <end position="250"/>
    </location>
</feature>